<dbReference type="Pfam" id="PF01740">
    <property type="entry name" value="STAS"/>
    <property type="match status" value="1"/>
</dbReference>
<keyword evidence="2 5" id="KW-0812">Transmembrane</keyword>
<dbReference type="PROSITE" id="PS50801">
    <property type="entry name" value="STAS"/>
    <property type="match status" value="1"/>
</dbReference>
<feature type="transmembrane region" description="Helical" evidence="5">
    <location>
        <begin position="119"/>
        <end position="137"/>
    </location>
</feature>
<feature type="transmembrane region" description="Helical" evidence="5">
    <location>
        <begin position="295"/>
        <end position="313"/>
    </location>
</feature>
<feature type="transmembrane region" description="Helical" evidence="5">
    <location>
        <begin position="168"/>
        <end position="187"/>
    </location>
</feature>
<feature type="transmembrane region" description="Helical" evidence="5">
    <location>
        <begin position="143"/>
        <end position="161"/>
    </location>
</feature>
<evidence type="ECO:0000313" key="8">
    <source>
        <dbReference type="Proteomes" id="UP000599009"/>
    </source>
</evidence>
<evidence type="ECO:0000256" key="3">
    <source>
        <dbReference type="ARBA" id="ARBA00022989"/>
    </source>
</evidence>
<evidence type="ECO:0000256" key="4">
    <source>
        <dbReference type="ARBA" id="ARBA00023136"/>
    </source>
</evidence>
<feature type="transmembrane region" description="Helical" evidence="5">
    <location>
        <begin position="48"/>
        <end position="81"/>
    </location>
</feature>
<evidence type="ECO:0000256" key="2">
    <source>
        <dbReference type="ARBA" id="ARBA00022692"/>
    </source>
</evidence>
<feature type="domain" description="STAS" evidence="6">
    <location>
        <begin position="403"/>
        <end position="493"/>
    </location>
</feature>
<dbReference type="InterPro" id="IPR052706">
    <property type="entry name" value="Membrane-Transporter-like"/>
</dbReference>
<dbReference type="InterPro" id="IPR002645">
    <property type="entry name" value="STAS_dom"/>
</dbReference>
<organism evidence="7 8">
    <name type="scientific">Luteimonas terricola</name>
    <dbReference type="NCBI Taxonomy" id="645597"/>
    <lineage>
        <taxon>Bacteria</taxon>
        <taxon>Pseudomonadati</taxon>
        <taxon>Pseudomonadota</taxon>
        <taxon>Gammaproteobacteria</taxon>
        <taxon>Lysobacterales</taxon>
        <taxon>Lysobacteraceae</taxon>
        <taxon>Luteimonas</taxon>
    </lineage>
</organism>
<keyword evidence="8" id="KW-1185">Reference proteome</keyword>
<dbReference type="Gene3D" id="3.30.750.24">
    <property type="entry name" value="STAS domain"/>
    <property type="match status" value="1"/>
</dbReference>
<dbReference type="RefSeq" id="WP_132986997.1">
    <property type="nucleotide sequence ID" value="NZ_BMME01000001.1"/>
</dbReference>
<feature type="transmembrane region" description="Helical" evidence="5">
    <location>
        <begin position="20"/>
        <end position="41"/>
    </location>
</feature>
<comment type="subcellular location">
    <subcellularLocation>
        <location evidence="1">Membrane</location>
        <topology evidence="1">Multi-pass membrane protein</topology>
    </subcellularLocation>
</comment>
<dbReference type="EMBL" id="BMME01000001">
    <property type="protein sequence ID" value="GGK15045.1"/>
    <property type="molecule type" value="Genomic_DNA"/>
</dbReference>
<feature type="transmembrane region" description="Helical" evidence="5">
    <location>
        <begin position="87"/>
        <end position="107"/>
    </location>
</feature>
<dbReference type="PANTHER" id="PTHR43310:SF1">
    <property type="entry name" value="SULFATE TRANSPORTER YBAR-RELATED"/>
    <property type="match status" value="1"/>
</dbReference>
<comment type="caution">
    <text evidence="7">The sequence shown here is derived from an EMBL/GenBank/DDBJ whole genome shotgun (WGS) entry which is preliminary data.</text>
</comment>
<dbReference type="InterPro" id="IPR018045">
    <property type="entry name" value="S04_transporter_CS"/>
</dbReference>
<protein>
    <submittedName>
        <fullName evidence="7">Sodium-independent anion transporter</fullName>
    </submittedName>
</protein>
<name>A0ABQ2EKC0_9GAMM</name>
<dbReference type="PROSITE" id="PS01130">
    <property type="entry name" value="SLC26A"/>
    <property type="match status" value="1"/>
</dbReference>
<reference evidence="8" key="1">
    <citation type="journal article" date="2019" name="Int. J. Syst. Evol. Microbiol.">
        <title>The Global Catalogue of Microorganisms (GCM) 10K type strain sequencing project: providing services to taxonomists for standard genome sequencing and annotation.</title>
        <authorList>
            <consortium name="The Broad Institute Genomics Platform"/>
            <consortium name="The Broad Institute Genome Sequencing Center for Infectious Disease"/>
            <person name="Wu L."/>
            <person name="Ma J."/>
        </authorList>
    </citation>
    <scope>NUCLEOTIDE SEQUENCE [LARGE SCALE GENOMIC DNA]</scope>
    <source>
        <strain evidence="8">CGMCC 1.8985</strain>
    </source>
</reference>
<proteinExistence type="predicted"/>
<accession>A0ABQ2EKC0</accession>
<sequence>MDFSTLRQEWLGNVRGDLLAGIVVALALIPEAIAFSIIAGVDPKVGLYASFCIAVVIAFTGGRPGMISAATGAMALLMIGLVKDHGLQYLLAATLLTGLLQIIAGMFKLGVLMRFVSRSVITGFVNALAILIFMAQLPELTNVPWTVYAVTAAGLGIIYLFPRVTRAVPSPLVAIVVLTVVAVVLGLDIRNVGDMGELPDSLPVFLFPDVPLTLETLRIIFPVAATLAVVGLLESLLTAQIVDKLTDTPSDKNRECVGQGVANIASGLVGGMAGCAMIGQSVINVKSGGRGRLSAFSAGVFLLLMVVFAGPWVELIPMGALVAVMIMVSIGTFSWSSIRDLRTHPRTSSIVMVATVLVTVFTHDLAKGVLTGVLLSALFFARKVGQVLHVESVVTDEGRQRRYRVTGQVFFASADSFISRFDFKDAVEKVVIDVGNAHFWDLSAVGALDEVVLKLRREGTEVEIIGMNEASATLVYTLGVHDKPDAERLMGGH</sequence>
<keyword evidence="4 5" id="KW-0472">Membrane</keyword>
<feature type="transmembrane region" description="Helical" evidence="5">
    <location>
        <begin position="320"/>
        <end position="338"/>
    </location>
</feature>
<evidence type="ECO:0000256" key="1">
    <source>
        <dbReference type="ARBA" id="ARBA00004141"/>
    </source>
</evidence>
<evidence type="ECO:0000256" key="5">
    <source>
        <dbReference type="SAM" id="Phobius"/>
    </source>
</evidence>
<dbReference type="InterPro" id="IPR036513">
    <property type="entry name" value="STAS_dom_sf"/>
</dbReference>
<evidence type="ECO:0000259" key="6">
    <source>
        <dbReference type="PROSITE" id="PS50801"/>
    </source>
</evidence>
<dbReference type="InterPro" id="IPR011547">
    <property type="entry name" value="SLC26A/SulP_dom"/>
</dbReference>
<dbReference type="Proteomes" id="UP000599009">
    <property type="component" value="Unassembled WGS sequence"/>
</dbReference>
<evidence type="ECO:0000313" key="7">
    <source>
        <dbReference type="EMBL" id="GGK15045.1"/>
    </source>
</evidence>
<gene>
    <name evidence="7" type="ORF">GCM10011394_25360</name>
</gene>
<feature type="transmembrane region" description="Helical" evidence="5">
    <location>
        <begin position="350"/>
        <end position="380"/>
    </location>
</feature>
<dbReference type="Pfam" id="PF00916">
    <property type="entry name" value="Sulfate_transp"/>
    <property type="match status" value="2"/>
</dbReference>
<keyword evidence="3 5" id="KW-1133">Transmembrane helix</keyword>
<feature type="transmembrane region" description="Helical" evidence="5">
    <location>
        <begin position="219"/>
        <end position="239"/>
    </location>
</feature>
<dbReference type="CDD" id="cd07042">
    <property type="entry name" value="STAS_SulP_like_sulfate_transporter"/>
    <property type="match status" value="1"/>
</dbReference>
<dbReference type="PANTHER" id="PTHR43310">
    <property type="entry name" value="SULFATE TRANSPORTER YBAR-RELATED"/>
    <property type="match status" value="1"/>
</dbReference>
<dbReference type="SUPFAM" id="SSF52091">
    <property type="entry name" value="SpoIIaa-like"/>
    <property type="match status" value="1"/>
</dbReference>